<dbReference type="Proteomes" id="UP001215280">
    <property type="component" value="Unassembled WGS sequence"/>
</dbReference>
<feature type="region of interest" description="Disordered" evidence="1">
    <location>
        <begin position="68"/>
        <end position="183"/>
    </location>
</feature>
<sequence>MPARAKRTQEEILDRRAHIAWKYRECNRAVINEKAKLHMRRRREALKKAPSEIQLEYTAKARKYRRDYLERRKEVPSSMGEVPRREKTATPQIRKNKSQKVVSNPKQTASTSKPSPSQPLAVPAQCTSRSPSPRSLGDIYASDSQSESEEESEQKDEYSQSDDGGWDADTERDEQATLHPERP</sequence>
<evidence type="ECO:0000313" key="2">
    <source>
        <dbReference type="EMBL" id="KAJ7741967.1"/>
    </source>
</evidence>
<evidence type="ECO:0000313" key="3">
    <source>
        <dbReference type="Proteomes" id="UP001215280"/>
    </source>
</evidence>
<protein>
    <submittedName>
        <fullName evidence="2">Uncharacterized protein</fullName>
    </submittedName>
</protein>
<reference evidence="2" key="1">
    <citation type="submission" date="2023-03" db="EMBL/GenBank/DDBJ databases">
        <title>Massive genome expansion in bonnet fungi (Mycena s.s.) driven by repeated elements and novel gene families across ecological guilds.</title>
        <authorList>
            <consortium name="Lawrence Berkeley National Laboratory"/>
            <person name="Harder C.B."/>
            <person name="Miyauchi S."/>
            <person name="Viragh M."/>
            <person name="Kuo A."/>
            <person name="Thoen E."/>
            <person name="Andreopoulos B."/>
            <person name="Lu D."/>
            <person name="Skrede I."/>
            <person name="Drula E."/>
            <person name="Henrissat B."/>
            <person name="Morin E."/>
            <person name="Kohler A."/>
            <person name="Barry K."/>
            <person name="LaButti K."/>
            <person name="Morin E."/>
            <person name="Salamov A."/>
            <person name="Lipzen A."/>
            <person name="Mereny Z."/>
            <person name="Hegedus B."/>
            <person name="Baldrian P."/>
            <person name="Stursova M."/>
            <person name="Weitz H."/>
            <person name="Taylor A."/>
            <person name="Grigoriev I.V."/>
            <person name="Nagy L.G."/>
            <person name="Martin F."/>
            <person name="Kauserud H."/>
        </authorList>
    </citation>
    <scope>NUCLEOTIDE SEQUENCE</scope>
    <source>
        <strain evidence="2">CBHHK188m</strain>
    </source>
</reference>
<gene>
    <name evidence="2" type="ORF">DFH07DRAFT_777892</name>
</gene>
<dbReference type="AlphaFoldDB" id="A0AAD7IFN3"/>
<name>A0AAD7IFN3_9AGAR</name>
<evidence type="ECO:0000256" key="1">
    <source>
        <dbReference type="SAM" id="MobiDB-lite"/>
    </source>
</evidence>
<organism evidence="2 3">
    <name type="scientific">Mycena maculata</name>
    <dbReference type="NCBI Taxonomy" id="230809"/>
    <lineage>
        <taxon>Eukaryota</taxon>
        <taxon>Fungi</taxon>
        <taxon>Dikarya</taxon>
        <taxon>Basidiomycota</taxon>
        <taxon>Agaricomycotina</taxon>
        <taxon>Agaricomycetes</taxon>
        <taxon>Agaricomycetidae</taxon>
        <taxon>Agaricales</taxon>
        <taxon>Marasmiineae</taxon>
        <taxon>Mycenaceae</taxon>
        <taxon>Mycena</taxon>
    </lineage>
</organism>
<feature type="compositionally biased region" description="Polar residues" evidence="1">
    <location>
        <begin position="89"/>
        <end position="115"/>
    </location>
</feature>
<comment type="caution">
    <text evidence="2">The sequence shown here is derived from an EMBL/GenBank/DDBJ whole genome shotgun (WGS) entry which is preliminary data.</text>
</comment>
<feature type="compositionally biased region" description="Basic and acidic residues" evidence="1">
    <location>
        <begin position="173"/>
        <end position="183"/>
    </location>
</feature>
<accession>A0AAD7IFN3</accession>
<proteinExistence type="predicted"/>
<keyword evidence="3" id="KW-1185">Reference proteome</keyword>
<dbReference type="EMBL" id="JARJLG010000120">
    <property type="protein sequence ID" value="KAJ7741967.1"/>
    <property type="molecule type" value="Genomic_DNA"/>
</dbReference>